<dbReference type="GO" id="GO:0043484">
    <property type="term" value="P:regulation of RNA splicing"/>
    <property type="evidence" value="ECO:0007669"/>
    <property type="project" value="TreeGrafter"/>
</dbReference>
<name>G4NG88_PYRO7</name>
<dbReference type="OMA" id="KDGSWIR"/>
<accession>G4NG88</accession>
<dbReference type="Gene3D" id="3.30.200.20">
    <property type="entry name" value="Phosphorylase Kinase, domain 1"/>
    <property type="match status" value="1"/>
</dbReference>
<keyword evidence="1" id="KW-0723">Serine/threonine-protein kinase</keyword>
<dbReference type="InterPro" id="IPR017441">
    <property type="entry name" value="Protein_kinase_ATP_BS"/>
</dbReference>
<dbReference type="InterPro" id="IPR011009">
    <property type="entry name" value="Kinase-like_dom_sf"/>
</dbReference>
<dbReference type="RefSeq" id="XP_003719412.1">
    <property type="nucleotide sequence ID" value="XM_003719364.1"/>
</dbReference>
<keyword evidence="9" id="KW-1185">Reference proteome</keyword>
<evidence type="ECO:0000256" key="5">
    <source>
        <dbReference type="ARBA" id="ARBA00022840"/>
    </source>
</evidence>
<dbReference type="InParanoid" id="G4NG88"/>
<organism evidence="8 9">
    <name type="scientific">Pyricularia oryzae (strain 70-15 / ATCC MYA-4617 / FGSC 8958)</name>
    <name type="common">Rice blast fungus</name>
    <name type="synonym">Magnaporthe oryzae</name>
    <dbReference type="NCBI Taxonomy" id="242507"/>
    <lineage>
        <taxon>Eukaryota</taxon>
        <taxon>Fungi</taxon>
        <taxon>Dikarya</taxon>
        <taxon>Ascomycota</taxon>
        <taxon>Pezizomycotina</taxon>
        <taxon>Sordariomycetes</taxon>
        <taxon>Sordariomycetidae</taxon>
        <taxon>Magnaporthales</taxon>
        <taxon>Pyriculariaceae</taxon>
        <taxon>Pyricularia</taxon>
    </lineage>
</organism>
<dbReference type="Pfam" id="PF00069">
    <property type="entry name" value="Pkinase"/>
    <property type="match status" value="2"/>
</dbReference>
<keyword evidence="5 6" id="KW-0067">ATP-binding</keyword>
<gene>
    <name evidence="8" type="ORF">MGG_10392</name>
</gene>
<evidence type="ECO:0000256" key="1">
    <source>
        <dbReference type="ARBA" id="ARBA00022527"/>
    </source>
</evidence>
<dbReference type="GeneID" id="2682004"/>
<dbReference type="HOGENOM" id="CLU_000288_81_2_1"/>
<dbReference type="OrthoDB" id="5979581at2759"/>
<dbReference type="SMART" id="SM00220">
    <property type="entry name" value="S_TKc"/>
    <property type="match status" value="1"/>
</dbReference>
<reference key="2">
    <citation type="submission" date="2011-05" db="EMBL/GenBank/DDBJ databases">
        <title>The Genome Sequence of Magnaporthe oryzae 70-15.</title>
        <authorList>
            <consortium name="The Broad Institute Genome Sequencing Platform"/>
            <person name="Ma L.-J."/>
            <person name="Dead R."/>
            <person name="Young S.K."/>
            <person name="Zeng Q."/>
            <person name="Gargeya S."/>
            <person name="Fitzgerald M."/>
            <person name="Haas B."/>
            <person name="Abouelleil A."/>
            <person name="Alvarado L."/>
            <person name="Arachchi H.M."/>
            <person name="Berlin A."/>
            <person name="Brown A."/>
            <person name="Chapman S.B."/>
            <person name="Chen Z."/>
            <person name="Dunbar C."/>
            <person name="Freedman E."/>
            <person name="Gearin G."/>
            <person name="Gellesch M."/>
            <person name="Goldberg J."/>
            <person name="Griggs A."/>
            <person name="Gujja S."/>
            <person name="Heiman D."/>
            <person name="Howarth C."/>
            <person name="Larson L."/>
            <person name="Lui A."/>
            <person name="MacDonald P.J.P."/>
            <person name="Mehta T."/>
            <person name="Montmayeur A."/>
            <person name="Murphy C."/>
            <person name="Neiman D."/>
            <person name="Pearson M."/>
            <person name="Priest M."/>
            <person name="Roberts A."/>
            <person name="Saif S."/>
            <person name="Shea T."/>
            <person name="Shenoy N."/>
            <person name="Sisk P."/>
            <person name="Stolte C."/>
            <person name="Sykes S."/>
            <person name="Yandava C."/>
            <person name="Wortman J."/>
            <person name="Nusbaum C."/>
            <person name="Birren B."/>
        </authorList>
    </citation>
    <scope>NUCLEOTIDE SEQUENCE</scope>
    <source>
        <strain>70-15</strain>
    </source>
</reference>
<evidence type="ECO:0000256" key="2">
    <source>
        <dbReference type="ARBA" id="ARBA00022679"/>
    </source>
</evidence>
<dbReference type="GO" id="GO:0005524">
    <property type="term" value="F:ATP binding"/>
    <property type="evidence" value="ECO:0007669"/>
    <property type="project" value="UniProtKB-UniRule"/>
</dbReference>
<evidence type="ECO:0000313" key="8">
    <source>
        <dbReference type="EMBL" id="EHA47045.1"/>
    </source>
</evidence>
<evidence type="ECO:0000259" key="7">
    <source>
        <dbReference type="PROSITE" id="PS50011"/>
    </source>
</evidence>
<reference evidence="8 9" key="1">
    <citation type="journal article" date="2005" name="Nature">
        <title>The genome sequence of the rice blast fungus Magnaporthe grisea.</title>
        <authorList>
            <person name="Dean R.A."/>
            <person name="Talbot N.J."/>
            <person name="Ebbole D.J."/>
            <person name="Farman M.L."/>
            <person name="Mitchell T.K."/>
            <person name="Orbach M.J."/>
            <person name="Thon M."/>
            <person name="Kulkarni R."/>
            <person name="Xu J.R."/>
            <person name="Pan H."/>
            <person name="Read N.D."/>
            <person name="Lee Y.H."/>
            <person name="Carbone I."/>
            <person name="Brown D."/>
            <person name="Oh Y.Y."/>
            <person name="Donofrio N."/>
            <person name="Jeong J.S."/>
            <person name="Soanes D.M."/>
            <person name="Djonovic S."/>
            <person name="Kolomiets E."/>
            <person name="Rehmeyer C."/>
            <person name="Li W."/>
            <person name="Harding M."/>
            <person name="Kim S."/>
            <person name="Lebrun M.H."/>
            <person name="Bohnert H."/>
            <person name="Coughlan S."/>
            <person name="Butler J."/>
            <person name="Calvo S."/>
            <person name="Ma L.J."/>
            <person name="Nicol R."/>
            <person name="Purcell S."/>
            <person name="Nusbaum C."/>
            <person name="Galagan J.E."/>
            <person name="Birren B.W."/>
        </authorList>
    </citation>
    <scope>NUCLEOTIDE SEQUENCE [LARGE SCALE GENOMIC DNA]</scope>
    <source>
        <strain evidence="9">70-15 / ATCC MYA-4617 / FGSC 8958</strain>
    </source>
</reference>
<dbReference type="eggNOG" id="KOG1290">
    <property type="taxonomic scope" value="Eukaryota"/>
</dbReference>
<dbReference type="KEGG" id="mgr:MGG_10392"/>
<proteinExistence type="predicted"/>
<evidence type="ECO:0000256" key="4">
    <source>
        <dbReference type="ARBA" id="ARBA00022777"/>
    </source>
</evidence>
<dbReference type="GO" id="GO:0004674">
    <property type="term" value="F:protein serine/threonine kinase activity"/>
    <property type="evidence" value="ECO:0007669"/>
    <property type="project" value="UniProtKB-KW"/>
</dbReference>
<dbReference type="PROSITE" id="PS00107">
    <property type="entry name" value="PROTEIN_KINASE_ATP"/>
    <property type="match status" value="1"/>
</dbReference>
<dbReference type="GO" id="GO:0050793">
    <property type="term" value="P:regulation of developmental process"/>
    <property type="evidence" value="ECO:0007669"/>
    <property type="project" value="UniProtKB-ARBA"/>
</dbReference>
<dbReference type="SMR" id="G4NG88"/>
<keyword evidence="4 8" id="KW-0418">Kinase</keyword>
<dbReference type="PANTHER" id="PTHR45646:SF11">
    <property type="entry name" value="SERINE_THREONINE-PROTEIN KINASE DOA"/>
    <property type="match status" value="1"/>
</dbReference>
<dbReference type="EMBL" id="CM001236">
    <property type="protein sequence ID" value="EHA47045.1"/>
    <property type="molecule type" value="Genomic_DNA"/>
</dbReference>
<dbReference type="PANTHER" id="PTHR45646">
    <property type="entry name" value="SERINE/THREONINE-PROTEIN KINASE DOA-RELATED"/>
    <property type="match status" value="1"/>
</dbReference>
<protein>
    <submittedName>
        <fullName evidence="8">CMGC/SRPK protein kinase</fullName>
    </submittedName>
</protein>
<dbReference type="Gene3D" id="1.10.510.10">
    <property type="entry name" value="Transferase(Phosphotransferase) domain 1"/>
    <property type="match status" value="1"/>
</dbReference>
<dbReference type="VEuPathDB" id="FungiDB:MGG_10392"/>
<dbReference type="AlphaFoldDB" id="G4NG88"/>
<dbReference type="GO" id="GO:0005634">
    <property type="term" value="C:nucleus"/>
    <property type="evidence" value="ECO:0007669"/>
    <property type="project" value="TreeGrafter"/>
</dbReference>
<dbReference type="SUPFAM" id="SSF56112">
    <property type="entry name" value="Protein kinase-like (PK-like)"/>
    <property type="match status" value="1"/>
</dbReference>
<evidence type="ECO:0000256" key="3">
    <source>
        <dbReference type="ARBA" id="ARBA00022741"/>
    </source>
</evidence>
<sequence length="466" mass="53124">MFWLFRQVSASVKAAPCLRLSRPFPILHTKQSDFLRQRCYSTSSQPAEYQLIEDVESLWEYRPGGYHPTHIDDCLNSRYQIVHKLGHGAFSTAWLAIDKTTSRYIAVKIGIADADHTEIETLSRIHKSIAGRNDRQDSLIAPIWDFFHHRGPNGTHPCLVTLPALCSLRDAKEASDNGLLQLEAARSLAAQLVMAVAQFHSSGYAHGDLHLGNLLLKLPESLDRMPINKLYEQYGEPNREPVVRLDDPTAPKDPGIPSYVVPPVWLGVSSDDVTPEIAKLLLTDFGVAFRPDEASRFKSNAPITIRPPEAFLEPTKPLTFGSDIWSLGCVIFELFAHRTLIDGYFLPTQDYITAQQVQLQGPMPLEWWRAWDERSEWYDEAGRSLSPESSLWPWERRFDQWVQDPRLREGMELVSKNEMEALLVLLKWMLAWKPSQRPDITQVLAADWMTMWALPAYQSRGGRDDH</sequence>
<dbReference type="PROSITE" id="PS50011">
    <property type="entry name" value="PROTEIN_KINASE_DOM"/>
    <property type="match status" value="1"/>
</dbReference>
<evidence type="ECO:0000313" key="9">
    <source>
        <dbReference type="Proteomes" id="UP000009058"/>
    </source>
</evidence>
<dbReference type="Proteomes" id="UP000009058">
    <property type="component" value="Chromosome 6"/>
</dbReference>
<feature type="binding site" evidence="6">
    <location>
        <position position="108"/>
    </location>
    <ligand>
        <name>ATP</name>
        <dbReference type="ChEBI" id="CHEBI:30616"/>
    </ligand>
</feature>
<feature type="domain" description="Protein kinase" evidence="7">
    <location>
        <begin position="79"/>
        <end position="449"/>
    </location>
</feature>
<keyword evidence="3 6" id="KW-0547">Nucleotide-binding</keyword>
<dbReference type="InterPro" id="IPR000719">
    <property type="entry name" value="Prot_kinase_dom"/>
</dbReference>
<dbReference type="InterPro" id="IPR051175">
    <property type="entry name" value="CLK_kinases"/>
</dbReference>
<evidence type="ECO:0000256" key="6">
    <source>
        <dbReference type="PROSITE-ProRule" id="PRU10141"/>
    </source>
</evidence>
<keyword evidence="2" id="KW-0808">Transferase</keyword>